<feature type="coiled-coil region" evidence="1">
    <location>
        <begin position="246"/>
        <end position="305"/>
    </location>
</feature>
<dbReference type="EMBL" id="LN732725">
    <property type="protein sequence ID" value="CEP15936.1"/>
    <property type="molecule type" value="Genomic_DNA"/>
</dbReference>
<sequence>MLTTSRTLTFVASNQKKKYEDKGNTRAAERCQVRLDMYREVLARQRDQRGVIYQQQQPAESYDIEEQRLGKLVQVARSALFYNDAISPACIKKKLEQATEKEIDVISRIVVFVKPYIPPKVNYRSSIGRESQVLKITPIVSPTSLRTLVIDTATLFSLFCSKNATSKMYLQDYSGRLIQAKSALYHKDADYGMEFNNRMHIFPGLNTVRISGIVSVMHTKPKTSALAKADNQNMPSDENGHDDETLAKLNKRKTALEKLLRDTTREWKQKPDERQDIGSKRDNLKVETRERITRVRDAREQLQAAKRAIYEYRHPNTAPATNPIIIDSKPSLHKAEDCELSDCVCLTNAVFAGTDNGLIKTTETVFFDIERFALHLELYRYFYISEDPIDTDDIVPSTCLNLPETHTVGPKQIAQQTGLTSYTSSLVSKKKRTTAGHQVMEAEELLSGCSIHQSTTAEELDRIYQEHEQCRESVRSFYYSNKQRKRRRHLELSKKRAHDRIAAAERKASGFKKGGKALVMFAGDRGHGVGSRIKGHQRVGGTWKQEIHGRYTPTVITNEYNSSQTCLFCFRKLSHPLKTIGDKVKTTNGSFICLCVGDWPRWSRQHSLWRYVSLLRSTAMSPQAPAVQ</sequence>
<proteinExistence type="predicted"/>
<evidence type="ECO:0000313" key="2">
    <source>
        <dbReference type="EMBL" id="CEP15936.1"/>
    </source>
</evidence>
<dbReference type="OrthoDB" id="2285833at2759"/>
<dbReference type="Proteomes" id="UP000054107">
    <property type="component" value="Unassembled WGS sequence"/>
</dbReference>
<keyword evidence="1" id="KW-0175">Coiled coil</keyword>
<accession>A0A0B7NEY0</accession>
<dbReference type="AlphaFoldDB" id="A0A0B7NEY0"/>
<keyword evidence="3" id="KW-1185">Reference proteome</keyword>
<protein>
    <submittedName>
        <fullName evidence="2">Uncharacterized protein</fullName>
    </submittedName>
</protein>
<evidence type="ECO:0000256" key="1">
    <source>
        <dbReference type="SAM" id="Coils"/>
    </source>
</evidence>
<dbReference type="STRING" id="35722.A0A0B7NEY0"/>
<evidence type="ECO:0000313" key="3">
    <source>
        <dbReference type="Proteomes" id="UP000054107"/>
    </source>
</evidence>
<name>A0A0B7NEY0_9FUNG</name>
<gene>
    <name evidence="2" type="primary">PARPA_10182.1 scaffold 39661</name>
</gene>
<organism evidence="2 3">
    <name type="scientific">Parasitella parasitica</name>
    <dbReference type="NCBI Taxonomy" id="35722"/>
    <lineage>
        <taxon>Eukaryota</taxon>
        <taxon>Fungi</taxon>
        <taxon>Fungi incertae sedis</taxon>
        <taxon>Mucoromycota</taxon>
        <taxon>Mucoromycotina</taxon>
        <taxon>Mucoromycetes</taxon>
        <taxon>Mucorales</taxon>
        <taxon>Mucorineae</taxon>
        <taxon>Mucoraceae</taxon>
        <taxon>Parasitella</taxon>
    </lineage>
</organism>
<reference evidence="2 3" key="1">
    <citation type="submission" date="2014-09" db="EMBL/GenBank/DDBJ databases">
        <authorList>
            <person name="Ellenberger Sabrina"/>
        </authorList>
    </citation>
    <scope>NUCLEOTIDE SEQUENCE [LARGE SCALE GENOMIC DNA]</scope>
    <source>
        <strain evidence="2 3">CBS 412.66</strain>
    </source>
</reference>